<organism evidence="2 3">
    <name type="scientific">Pelagerythrobacter marinus</name>
    <dbReference type="NCBI Taxonomy" id="538382"/>
    <lineage>
        <taxon>Bacteria</taxon>
        <taxon>Pseudomonadati</taxon>
        <taxon>Pseudomonadota</taxon>
        <taxon>Alphaproteobacteria</taxon>
        <taxon>Sphingomonadales</taxon>
        <taxon>Erythrobacteraceae</taxon>
        <taxon>Pelagerythrobacter</taxon>
    </lineage>
</organism>
<comment type="caution">
    <text evidence="2">The sequence shown here is derived from an EMBL/GenBank/DDBJ whole genome shotgun (WGS) entry which is preliminary data.</text>
</comment>
<keyword evidence="3" id="KW-1185">Reference proteome</keyword>
<dbReference type="Proteomes" id="UP000444401">
    <property type="component" value="Unassembled WGS sequence"/>
</dbReference>
<protein>
    <submittedName>
        <fullName evidence="2">Uncharacterized protein</fullName>
    </submittedName>
</protein>
<name>A0ABW9URK9_9SPHN</name>
<evidence type="ECO:0000313" key="2">
    <source>
        <dbReference type="EMBL" id="MXO67225.1"/>
    </source>
</evidence>
<evidence type="ECO:0000313" key="3">
    <source>
        <dbReference type="Proteomes" id="UP000444401"/>
    </source>
</evidence>
<proteinExistence type="predicted"/>
<evidence type="ECO:0000256" key="1">
    <source>
        <dbReference type="SAM" id="MobiDB-lite"/>
    </source>
</evidence>
<feature type="region of interest" description="Disordered" evidence="1">
    <location>
        <begin position="67"/>
        <end position="87"/>
    </location>
</feature>
<reference evidence="2 3" key="1">
    <citation type="submission" date="2019-12" db="EMBL/GenBank/DDBJ databases">
        <title>Genomic-based taxomic classification of the family Erythrobacteraceae.</title>
        <authorList>
            <person name="Xu L."/>
        </authorList>
    </citation>
    <scope>NUCLEOTIDE SEQUENCE [LARGE SCALE GENOMIC DNA]</scope>
    <source>
        <strain evidence="2 3">H32</strain>
    </source>
</reference>
<dbReference type="RefSeq" id="WP_160731910.1">
    <property type="nucleotide sequence ID" value="NZ_WTYO01000001.1"/>
</dbReference>
<dbReference type="EMBL" id="WTYO01000001">
    <property type="protein sequence ID" value="MXO67225.1"/>
    <property type="molecule type" value="Genomic_DNA"/>
</dbReference>
<gene>
    <name evidence="2" type="ORF">GRI72_00035</name>
</gene>
<sequence>MVLECPADTALLARVVDIHARLGFAPAAMTVAVEGARMRVTIDTAALTAHEAGRLAALTGRIVGMTVRTGRPETGPDAGAGAGVGAGDAARCPGLAASG</sequence>
<accession>A0ABW9URK9</accession>